<evidence type="ECO:0000313" key="2">
    <source>
        <dbReference type="EMBL" id="NMW42455.1"/>
    </source>
</evidence>
<dbReference type="Gene3D" id="3.10.350.10">
    <property type="entry name" value="LysM domain"/>
    <property type="match status" value="1"/>
</dbReference>
<protein>
    <submittedName>
        <fullName evidence="2">LysM peptidoglycan-binding domain-containing protein</fullName>
    </submittedName>
</protein>
<gene>
    <name evidence="2" type="ORF">HKQ55_20595</name>
</gene>
<dbReference type="InterPro" id="IPR045361">
    <property type="entry name" value="CIS_tube_prot_N"/>
</dbReference>
<dbReference type="RefSeq" id="WP_172770377.1">
    <property type="nucleotide sequence ID" value="NZ_JABDSI010000137.1"/>
</dbReference>
<comment type="caution">
    <text evidence="2">The sequence shown here is derived from an EMBL/GenBank/DDBJ whole genome shotgun (WGS) entry which is preliminary data.</text>
</comment>
<dbReference type="InterPro" id="IPR036779">
    <property type="entry name" value="LysM_dom_sf"/>
</dbReference>
<evidence type="ECO:0000259" key="1">
    <source>
        <dbReference type="PROSITE" id="PS51782"/>
    </source>
</evidence>
<dbReference type="PROSITE" id="PS51782">
    <property type="entry name" value="LYSM"/>
    <property type="match status" value="1"/>
</dbReference>
<accession>A0A848QSE9</accession>
<sequence>MEHLIIQAYSDDKFRSKQGGQITILLNPENVKTGKRIRYNKDKQLGAIGKNNIFDRYDSENLSFDFTIDCTGAVEGTLQSDTATAKVKEIEDSVYCYNSELHRPSYVEIVYGSVMFKGQVAKMNVDYSLFNGAGDALRAKVGMEFVGYMASDEERKKYPKNSPDMSRLITVKDGDTLAKLCYETYGDSTLVAQVARFNNLNGFRNIPAGTELLFPPLRKSQ</sequence>
<organism evidence="2 3">
    <name type="scientific">Phocaeicola vulgatus</name>
    <name type="common">Bacteroides vulgatus</name>
    <dbReference type="NCBI Taxonomy" id="821"/>
    <lineage>
        <taxon>Bacteria</taxon>
        <taxon>Pseudomonadati</taxon>
        <taxon>Bacteroidota</taxon>
        <taxon>Bacteroidia</taxon>
        <taxon>Bacteroidales</taxon>
        <taxon>Bacteroidaceae</taxon>
        <taxon>Phocaeicola</taxon>
    </lineage>
</organism>
<feature type="domain" description="LysM" evidence="1">
    <location>
        <begin position="167"/>
        <end position="214"/>
    </location>
</feature>
<dbReference type="EMBL" id="JABDSI010000137">
    <property type="protein sequence ID" value="NMW42455.1"/>
    <property type="molecule type" value="Genomic_DNA"/>
</dbReference>
<dbReference type="Proteomes" id="UP000583639">
    <property type="component" value="Unassembled WGS sequence"/>
</dbReference>
<dbReference type="AlphaFoldDB" id="A0A848QSE9"/>
<name>A0A848QSE9_PHOVU</name>
<dbReference type="InterPro" id="IPR018392">
    <property type="entry name" value="LysM"/>
</dbReference>
<evidence type="ECO:0000313" key="3">
    <source>
        <dbReference type="Proteomes" id="UP000583639"/>
    </source>
</evidence>
<proteinExistence type="predicted"/>
<dbReference type="Pfam" id="PF19266">
    <property type="entry name" value="CIS_tube"/>
    <property type="match status" value="1"/>
</dbReference>
<reference evidence="2 3" key="1">
    <citation type="submission" date="2020-04" db="EMBL/GenBank/DDBJ databases">
        <title>A novel gut-associated lysogenic phage, Bacteroides phage BV01, alters the host transcriptome and bile acid metabolism in Bacteroides vulgatus.</title>
        <authorList>
            <person name="Campbell D.E."/>
            <person name="Ly L."/>
            <person name="Ridlon J.M."/>
            <person name="Hsiao A."/>
            <person name="Degnan P.H."/>
        </authorList>
    </citation>
    <scope>NUCLEOTIDE SEQUENCE [LARGE SCALE GENOMIC DNA]</scope>
    <source>
        <strain evidence="2 3">VPI-BV8526</strain>
    </source>
</reference>
<dbReference type="CDD" id="cd00118">
    <property type="entry name" value="LysM"/>
    <property type="match status" value="1"/>
</dbReference>